<gene>
    <name evidence="4" type="ORF">GCM10010260_21250</name>
</gene>
<evidence type="ECO:0000259" key="3">
    <source>
        <dbReference type="PROSITE" id="PS51186"/>
    </source>
</evidence>
<sequence length="170" mass="18396">MTGLIRGITEADWPLVADLEAGAYAGTSLTEGEAVLRTRASAGTSFVLDLDGRIAGYVLALPCPMFRCPDPTRAERPRPRSLHDSNLHLHDLVVSAPLRRSGLGSRLVRHLTDAARTHGYTTMSLIALAGREPFWRAHGYRAHHRARVPAGYGSGAVYMSARLAALRKAS</sequence>
<dbReference type="PANTHER" id="PTHR43877">
    <property type="entry name" value="AMINOALKYLPHOSPHONATE N-ACETYLTRANSFERASE-RELATED-RELATED"/>
    <property type="match status" value="1"/>
</dbReference>
<organism evidence="4 5">
    <name type="scientific">Streptomyces filipinensis</name>
    <dbReference type="NCBI Taxonomy" id="66887"/>
    <lineage>
        <taxon>Bacteria</taxon>
        <taxon>Bacillati</taxon>
        <taxon>Actinomycetota</taxon>
        <taxon>Actinomycetes</taxon>
        <taxon>Kitasatosporales</taxon>
        <taxon>Streptomycetaceae</taxon>
        <taxon>Streptomyces</taxon>
    </lineage>
</organism>
<proteinExistence type="predicted"/>
<dbReference type="SUPFAM" id="SSF55729">
    <property type="entry name" value="Acyl-CoA N-acyltransferases (Nat)"/>
    <property type="match status" value="1"/>
</dbReference>
<dbReference type="AlphaFoldDB" id="A0A918M9H2"/>
<reference evidence="4" key="2">
    <citation type="submission" date="2020-09" db="EMBL/GenBank/DDBJ databases">
        <authorList>
            <person name="Sun Q."/>
            <person name="Ohkuma M."/>
        </authorList>
    </citation>
    <scope>NUCLEOTIDE SEQUENCE</scope>
    <source>
        <strain evidence="4">JCM 4369</strain>
    </source>
</reference>
<evidence type="ECO:0000256" key="2">
    <source>
        <dbReference type="ARBA" id="ARBA00023315"/>
    </source>
</evidence>
<evidence type="ECO:0000313" key="5">
    <source>
        <dbReference type="Proteomes" id="UP000618795"/>
    </source>
</evidence>
<keyword evidence="5" id="KW-1185">Reference proteome</keyword>
<comment type="caution">
    <text evidence="4">The sequence shown here is derived from an EMBL/GenBank/DDBJ whole genome shotgun (WGS) entry which is preliminary data.</text>
</comment>
<dbReference type="GO" id="GO:0016747">
    <property type="term" value="F:acyltransferase activity, transferring groups other than amino-acyl groups"/>
    <property type="evidence" value="ECO:0007669"/>
    <property type="project" value="InterPro"/>
</dbReference>
<keyword evidence="2" id="KW-0012">Acyltransferase</keyword>
<dbReference type="EMBL" id="BMTD01000003">
    <property type="protein sequence ID" value="GGU87564.1"/>
    <property type="molecule type" value="Genomic_DNA"/>
</dbReference>
<feature type="domain" description="N-acetyltransferase" evidence="3">
    <location>
        <begin position="3"/>
        <end position="164"/>
    </location>
</feature>
<dbReference type="Gene3D" id="3.40.630.30">
    <property type="match status" value="1"/>
</dbReference>
<reference evidence="4" key="1">
    <citation type="journal article" date="2014" name="Int. J. Syst. Evol. Microbiol.">
        <title>Complete genome sequence of Corynebacterium casei LMG S-19264T (=DSM 44701T), isolated from a smear-ripened cheese.</title>
        <authorList>
            <consortium name="US DOE Joint Genome Institute (JGI-PGF)"/>
            <person name="Walter F."/>
            <person name="Albersmeier A."/>
            <person name="Kalinowski J."/>
            <person name="Ruckert C."/>
        </authorList>
    </citation>
    <scope>NUCLEOTIDE SEQUENCE</scope>
    <source>
        <strain evidence="4">JCM 4369</strain>
    </source>
</reference>
<dbReference type="CDD" id="cd04301">
    <property type="entry name" value="NAT_SF"/>
    <property type="match status" value="1"/>
</dbReference>
<dbReference type="PROSITE" id="PS51186">
    <property type="entry name" value="GNAT"/>
    <property type="match status" value="1"/>
</dbReference>
<evidence type="ECO:0000256" key="1">
    <source>
        <dbReference type="ARBA" id="ARBA00022679"/>
    </source>
</evidence>
<accession>A0A918M9H2</accession>
<dbReference type="RefSeq" id="WP_191872764.1">
    <property type="nucleotide sequence ID" value="NZ_BMTD01000003.1"/>
</dbReference>
<dbReference type="InterPro" id="IPR050832">
    <property type="entry name" value="Bact_Acetyltransf"/>
</dbReference>
<evidence type="ECO:0000313" key="4">
    <source>
        <dbReference type="EMBL" id="GGU87564.1"/>
    </source>
</evidence>
<dbReference type="InterPro" id="IPR016181">
    <property type="entry name" value="Acyl_CoA_acyltransferase"/>
</dbReference>
<protein>
    <recommendedName>
        <fullName evidence="3">N-acetyltransferase domain-containing protein</fullName>
    </recommendedName>
</protein>
<dbReference type="Proteomes" id="UP000618795">
    <property type="component" value="Unassembled WGS sequence"/>
</dbReference>
<dbReference type="InterPro" id="IPR000182">
    <property type="entry name" value="GNAT_dom"/>
</dbReference>
<dbReference type="Pfam" id="PF00583">
    <property type="entry name" value="Acetyltransf_1"/>
    <property type="match status" value="1"/>
</dbReference>
<keyword evidence="1" id="KW-0808">Transferase</keyword>
<name>A0A918M9H2_9ACTN</name>